<feature type="transmembrane region" description="Helical" evidence="11">
    <location>
        <begin position="310"/>
        <end position="330"/>
    </location>
</feature>
<keyword evidence="9" id="KW-0406">Ion transport</keyword>
<name>A0A2S4MIJ5_9HYPH</name>
<keyword evidence="13" id="KW-1185">Reference proteome</keyword>
<evidence type="ECO:0000256" key="10">
    <source>
        <dbReference type="ARBA" id="ARBA00023136"/>
    </source>
</evidence>
<organism evidence="12 13">
    <name type="scientific">Bosea psychrotolerans</name>
    <dbReference type="NCBI Taxonomy" id="1871628"/>
    <lineage>
        <taxon>Bacteria</taxon>
        <taxon>Pseudomonadati</taxon>
        <taxon>Pseudomonadota</taxon>
        <taxon>Alphaproteobacteria</taxon>
        <taxon>Hyphomicrobiales</taxon>
        <taxon>Boseaceae</taxon>
        <taxon>Bosea</taxon>
    </lineage>
</organism>
<dbReference type="Gene3D" id="1.20.58.340">
    <property type="entry name" value="Magnesium transport protein CorA, transmembrane region"/>
    <property type="match status" value="2"/>
</dbReference>
<dbReference type="SUPFAM" id="SSF143865">
    <property type="entry name" value="CorA soluble domain-like"/>
    <property type="match status" value="1"/>
</dbReference>
<gene>
    <name evidence="12" type="ORF">CYD53_103340</name>
</gene>
<dbReference type="Pfam" id="PF01544">
    <property type="entry name" value="CorA"/>
    <property type="match status" value="1"/>
</dbReference>
<keyword evidence="4" id="KW-1003">Cell membrane</keyword>
<dbReference type="AlphaFoldDB" id="A0A2S4MIJ5"/>
<evidence type="ECO:0000256" key="4">
    <source>
        <dbReference type="ARBA" id="ARBA00022475"/>
    </source>
</evidence>
<evidence type="ECO:0000256" key="8">
    <source>
        <dbReference type="ARBA" id="ARBA00022989"/>
    </source>
</evidence>
<dbReference type="InterPro" id="IPR045861">
    <property type="entry name" value="CorA_cytoplasmic_dom"/>
</dbReference>
<evidence type="ECO:0000256" key="3">
    <source>
        <dbReference type="ARBA" id="ARBA00022448"/>
    </source>
</evidence>
<dbReference type="PANTHER" id="PTHR46494">
    <property type="entry name" value="CORA FAMILY METAL ION TRANSPORTER (EUROFUNG)"/>
    <property type="match status" value="1"/>
</dbReference>
<keyword evidence="3" id="KW-0813">Transport</keyword>
<dbReference type="InterPro" id="IPR002523">
    <property type="entry name" value="MgTranspt_CorA/ZnTranspt_ZntB"/>
</dbReference>
<dbReference type="EMBL" id="PQFZ01000003">
    <property type="protein sequence ID" value="POR54237.1"/>
    <property type="molecule type" value="Genomic_DNA"/>
</dbReference>
<dbReference type="Proteomes" id="UP000236919">
    <property type="component" value="Unassembled WGS sequence"/>
</dbReference>
<dbReference type="GO" id="GO:0015087">
    <property type="term" value="F:cobalt ion transmembrane transporter activity"/>
    <property type="evidence" value="ECO:0007669"/>
    <property type="project" value="TreeGrafter"/>
</dbReference>
<dbReference type="CDD" id="cd12834">
    <property type="entry name" value="ZntB_u1"/>
    <property type="match status" value="1"/>
</dbReference>
<evidence type="ECO:0000256" key="7">
    <source>
        <dbReference type="ARBA" id="ARBA00022833"/>
    </source>
</evidence>
<dbReference type="GO" id="GO:0015095">
    <property type="term" value="F:magnesium ion transmembrane transporter activity"/>
    <property type="evidence" value="ECO:0007669"/>
    <property type="project" value="TreeGrafter"/>
</dbReference>
<keyword evidence="6 11" id="KW-0812">Transmembrane</keyword>
<evidence type="ECO:0000313" key="12">
    <source>
        <dbReference type="EMBL" id="POR54237.1"/>
    </source>
</evidence>
<evidence type="ECO:0000256" key="1">
    <source>
        <dbReference type="ARBA" id="ARBA00004651"/>
    </source>
</evidence>
<dbReference type="InterPro" id="IPR045863">
    <property type="entry name" value="CorA_TM1_TM2"/>
</dbReference>
<evidence type="ECO:0000256" key="11">
    <source>
        <dbReference type="SAM" id="Phobius"/>
    </source>
</evidence>
<feature type="transmembrane region" description="Helical" evidence="11">
    <location>
        <begin position="276"/>
        <end position="298"/>
    </location>
</feature>
<keyword evidence="5" id="KW-0997">Cell inner membrane</keyword>
<accession>A0A2S4MIJ5</accession>
<evidence type="ECO:0000256" key="2">
    <source>
        <dbReference type="ARBA" id="ARBA00009765"/>
    </source>
</evidence>
<comment type="similarity">
    <text evidence="2">Belongs to the CorA metal ion transporter (MIT) (TC 1.A.35) family.</text>
</comment>
<keyword evidence="10 11" id="KW-0472">Membrane</keyword>
<dbReference type="Gene3D" id="3.30.460.20">
    <property type="entry name" value="CorA soluble domain-like"/>
    <property type="match status" value="1"/>
</dbReference>
<dbReference type="OrthoDB" id="9803484at2"/>
<evidence type="ECO:0000256" key="5">
    <source>
        <dbReference type="ARBA" id="ARBA00022519"/>
    </source>
</evidence>
<dbReference type="RefSeq" id="WP_103717410.1">
    <property type="nucleotide sequence ID" value="NZ_PQFZ01000003.1"/>
</dbReference>
<evidence type="ECO:0000256" key="6">
    <source>
        <dbReference type="ARBA" id="ARBA00022692"/>
    </source>
</evidence>
<dbReference type="GO" id="GO:0000287">
    <property type="term" value="F:magnesium ion binding"/>
    <property type="evidence" value="ECO:0007669"/>
    <property type="project" value="TreeGrafter"/>
</dbReference>
<proteinExistence type="inferred from homology"/>
<sequence length="337" mass="37220">MNIALPAHADLQSSSGIVWAYRFDEAGKPGLIPRDELPGLAPPATGFVWVHLDLVHTRIPAWLAGQSALPLPAQAMFLSHDNHQRLDHSPELAWGISHDLIRDIAEKSESVGALHWIIGERFLLTGRRGALQSIRMTVEALEQGETIASPASLFEHIIEYIIDDVTDAVIRLTDEIDSVEDHVLSDRLRDGPQRVGAVRRTSVRLHRQLNGLHLLFRRFAETGSGRAAPDAVKACAGRLLQRVDTLHHDVHSVQERARLLQDEIAARSANRTNEQLYVLSILTAVFLPATFITGLFGINAKGVPWAEDTAGFSYVTLMCLAAAWAVMLFLKRRGMIG</sequence>
<dbReference type="GO" id="GO:0050897">
    <property type="term" value="F:cobalt ion binding"/>
    <property type="evidence" value="ECO:0007669"/>
    <property type="project" value="TreeGrafter"/>
</dbReference>
<evidence type="ECO:0000256" key="9">
    <source>
        <dbReference type="ARBA" id="ARBA00023065"/>
    </source>
</evidence>
<dbReference type="SUPFAM" id="SSF144083">
    <property type="entry name" value="Magnesium transport protein CorA, transmembrane region"/>
    <property type="match status" value="1"/>
</dbReference>
<dbReference type="PANTHER" id="PTHR46494:SF3">
    <property type="entry name" value="ZINC TRANSPORT PROTEIN ZNTB"/>
    <property type="match status" value="1"/>
</dbReference>
<evidence type="ECO:0000313" key="13">
    <source>
        <dbReference type="Proteomes" id="UP000236919"/>
    </source>
</evidence>
<comment type="caution">
    <text evidence="12">The sequence shown here is derived from an EMBL/GenBank/DDBJ whole genome shotgun (WGS) entry which is preliminary data.</text>
</comment>
<comment type="subcellular location">
    <subcellularLocation>
        <location evidence="1">Cell membrane</location>
        <topology evidence="1">Multi-pass membrane protein</topology>
    </subcellularLocation>
</comment>
<reference evidence="12 13" key="1">
    <citation type="submission" date="2018-01" db="EMBL/GenBank/DDBJ databases">
        <title>Genomic Encyclopedia of Type Strains, Phase III (KMG-III): the genomes of soil and plant-associated and newly described type strains.</title>
        <authorList>
            <person name="Whitman W."/>
        </authorList>
    </citation>
    <scope>NUCLEOTIDE SEQUENCE [LARGE SCALE GENOMIC DNA]</scope>
    <source>
        <strain evidence="12 13">1131</strain>
    </source>
</reference>
<keyword evidence="7" id="KW-0862">Zinc</keyword>
<keyword evidence="8 11" id="KW-1133">Transmembrane helix</keyword>
<protein>
    <submittedName>
        <fullName evidence="12">Magnesium transporter/zinc transporter</fullName>
    </submittedName>
</protein>
<dbReference type="GO" id="GO:0005886">
    <property type="term" value="C:plasma membrane"/>
    <property type="evidence" value="ECO:0007669"/>
    <property type="project" value="UniProtKB-SubCell"/>
</dbReference>